<dbReference type="PANTHER" id="PTHR12080">
    <property type="entry name" value="SIGNALING LYMPHOCYTIC ACTIVATION MOLECULE"/>
    <property type="match status" value="1"/>
</dbReference>
<evidence type="ECO:0000313" key="8">
    <source>
        <dbReference type="Proteomes" id="UP000008912"/>
    </source>
</evidence>
<evidence type="ECO:0000256" key="1">
    <source>
        <dbReference type="ARBA" id="ARBA00004370"/>
    </source>
</evidence>
<dbReference type="GeneTree" id="ENSGT00510000049596"/>
<dbReference type="Proteomes" id="UP000008912">
    <property type="component" value="Unassembled WGS sequence"/>
</dbReference>
<dbReference type="AlphaFoldDB" id="A0A7N5JYC1"/>
<dbReference type="GO" id="GO:0016020">
    <property type="term" value="C:membrane"/>
    <property type="evidence" value="ECO:0007669"/>
    <property type="project" value="UniProtKB-SubCell"/>
</dbReference>
<dbReference type="SUPFAM" id="SSF48726">
    <property type="entry name" value="Immunoglobulin"/>
    <property type="match status" value="1"/>
</dbReference>
<feature type="signal peptide" evidence="6">
    <location>
        <begin position="1"/>
        <end position="28"/>
    </location>
</feature>
<keyword evidence="3 5" id="KW-0472">Membrane</keyword>
<reference evidence="7" key="2">
    <citation type="submission" date="2025-08" db="UniProtKB">
        <authorList>
            <consortium name="Ensembl"/>
        </authorList>
    </citation>
    <scope>IDENTIFICATION</scope>
</reference>
<gene>
    <name evidence="7" type="primary">CD58</name>
</gene>
<keyword evidence="8" id="KW-1185">Reference proteome</keyword>
<keyword evidence="5" id="KW-1133">Transmembrane helix</keyword>
<name>A0A7N5JYC1_AILME</name>
<organism evidence="7 8">
    <name type="scientific">Ailuropoda melanoleuca</name>
    <name type="common">Giant panda</name>
    <dbReference type="NCBI Taxonomy" id="9646"/>
    <lineage>
        <taxon>Eukaryota</taxon>
        <taxon>Metazoa</taxon>
        <taxon>Chordata</taxon>
        <taxon>Craniata</taxon>
        <taxon>Vertebrata</taxon>
        <taxon>Euteleostomi</taxon>
        <taxon>Mammalia</taxon>
        <taxon>Eutheria</taxon>
        <taxon>Laurasiatheria</taxon>
        <taxon>Carnivora</taxon>
        <taxon>Caniformia</taxon>
        <taxon>Ursidae</taxon>
        <taxon>Ailuropoda</taxon>
    </lineage>
</organism>
<dbReference type="Gene3D" id="2.60.40.10">
    <property type="entry name" value="Immunoglobulins"/>
    <property type="match status" value="1"/>
</dbReference>
<evidence type="ECO:0000256" key="2">
    <source>
        <dbReference type="ARBA" id="ARBA00022729"/>
    </source>
</evidence>
<dbReference type="InParanoid" id="A0A7N5JYC1"/>
<reference evidence="7 8" key="1">
    <citation type="journal article" date="2010" name="Nature">
        <title>The sequence and de novo assembly of the giant panda genome.</title>
        <authorList>
            <person name="Li R."/>
            <person name="Fan W."/>
            <person name="Tian G."/>
            <person name="Zhu H."/>
            <person name="He L."/>
            <person name="Cai J."/>
            <person name="Huang Q."/>
            <person name="Cai Q."/>
            <person name="Li B."/>
            <person name="Bai Y."/>
            <person name="Zhang Z."/>
            <person name="Zhang Y."/>
            <person name="Wang W."/>
            <person name="Li J."/>
            <person name="Wei F."/>
            <person name="Li H."/>
            <person name="Jian M."/>
            <person name="Li J."/>
            <person name="Zhang Z."/>
            <person name="Nielsen R."/>
            <person name="Li D."/>
            <person name="Gu W."/>
            <person name="Yang Z."/>
            <person name="Xuan Z."/>
            <person name="Ryder O.A."/>
            <person name="Leung F.C."/>
            <person name="Zhou Y."/>
            <person name="Cao J."/>
            <person name="Sun X."/>
            <person name="Fu Y."/>
            <person name="Fang X."/>
            <person name="Guo X."/>
            <person name="Wang B."/>
            <person name="Hou R."/>
            <person name="Shen F."/>
            <person name="Mu B."/>
            <person name="Ni P."/>
            <person name="Lin R."/>
            <person name="Qian W."/>
            <person name="Wang G."/>
            <person name="Yu C."/>
            <person name="Nie W."/>
            <person name="Wang J."/>
            <person name="Wu Z."/>
            <person name="Liang H."/>
            <person name="Min J."/>
            <person name="Wu Q."/>
            <person name="Cheng S."/>
            <person name="Ruan J."/>
            <person name="Wang M."/>
            <person name="Shi Z."/>
            <person name="Wen M."/>
            <person name="Liu B."/>
            <person name="Ren X."/>
            <person name="Zheng H."/>
            <person name="Dong D."/>
            <person name="Cook K."/>
            <person name="Shan G."/>
            <person name="Zhang H."/>
            <person name="Kosiol C."/>
            <person name="Xie X."/>
            <person name="Lu Z."/>
            <person name="Zheng H."/>
            <person name="Li Y."/>
            <person name="Steiner C.C."/>
            <person name="Lam T.T."/>
            <person name="Lin S."/>
            <person name="Zhang Q."/>
            <person name="Li G."/>
            <person name="Tian J."/>
            <person name="Gong T."/>
            <person name="Liu H."/>
            <person name="Zhang D."/>
            <person name="Fang L."/>
            <person name="Ye C."/>
            <person name="Zhang J."/>
            <person name="Hu W."/>
            <person name="Xu A."/>
            <person name="Ren Y."/>
            <person name="Zhang G."/>
            <person name="Bruford M.W."/>
            <person name="Li Q."/>
            <person name="Ma L."/>
            <person name="Guo Y."/>
            <person name="An N."/>
            <person name="Hu Y."/>
            <person name="Zheng Y."/>
            <person name="Shi Y."/>
            <person name="Li Z."/>
            <person name="Liu Q."/>
            <person name="Chen Y."/>
            <person name="Zhao J."/>
            <person name="Qu N."/>
            <person name="Zhao S."/>
            <person name="Tian F."/>
            <person name="Wang X."/>
            <person name="Wang H."/>
            <person name="Xu L."/>
            <person name="Liu X."/>
            <person name="Vinar T."/>
            <person name="Wang Y."/>
            <person name="Lam T.W."/>
            <person name="Yiu S.M."/>
            <person name="Liu S."/>
            <person name="Zhang H."/>
            <person name="Li D."/>
            <person name="Huang Y."/>
            <person name="Wang X."/>
            <person name="Yang G."/>
            <person name="Jiang Z."/>
            <person name="Wang J."/>
            <person name="Qin N."/>
            <person name="Li L."/>
            <person name="Li J."/>
            <person name="Bolund L."/>
            <person name="Kristiansen K."/>
            <person name="Wong G.K."/>
            <person name="Olson M."/>
            <person name="Zhang X."/>
            <person name="Li S."/>
            <person name="Yang H."/>
            <person name="Wang J."/>
            <person name="Wang J."/>
        </authorList>
    </citation>
    <scope>NUCLEOTIDE SEQUENCE [LARGE SCALE GENOMIC DNA]</scope>
</reference>
<dbReference type="GO" id="GO:0009986">
    <property type="term" value="C:cell surface"/>
    <property type="evidence" value="ECO:0007669"/>
    <property type="project" value="TreeGrafter"/>
</dbReference>
<proteinExistence type="predicted"/>
<dbReference type="InterPro" id="IPR013783">
    <property type="entry name" value="Ig-like_fold"/>
</dbReference>
<evidence type="ECO:0000256" key="5">
    <source>
        <dbReference type="SAM" id="Phobius"/>
    </source>
</evidence>
<feature type="transmembrane region" description="Helical" evidence="5">
    <location>
        <begin position="215"/>
        <end position="232"/>
    </location>
</feature>
<dbReference type="Ensembl" id="ENSAMET00000031178.1">
    <property type="protein sequence ID" value="ENSAMEP00000032322.1"/>
    <property type="gene ID" value="ENSAMEG00000005165.2"/>
</dbReference>
<evidence type="ECO:0000256" key="4">
    <source>
        <dbReference type="ARBA" id="ARBA00023180"/>
    </source>
</evidence>
<evidence type="ECO:0000256" key="3">
    <source>
        <dbReference type="ARBA" id="ARBA00023136"/>
    </source>
</evidence>
<comment type="subcellular location">
    <subcellularLocation>
        <location evidence="1">Membrane</location>
    </subcellularLocation>
</comment>
<keyword evidence="5" id="KW-0812">Transmembrane</keyword>
<dbReference type="GO" id="GO:0005102">
    <property type="term" value="F:signaling receptor binding"/>
    <property type="evidence" value="ECO:0007669"/>
    <property type="project" value="TreeGrafter"/>
</dbReference>
<reference evidence="7" key="3">
    <citation type="submission" date="2025-09" db="UniProtKB">
        <authorList>
            <consortium name="Ensembl"/>
        </authorList>
    </citation>
    <scope>IDENTIFICATION</scope>
</reference>
<sequence>MTAGRARGWAAGVLGVVCLVLQLDSISCELQVVFGTVNESVTFNVQRSMHFKELLWTKSNDKVIEWEEGTSPHVFPPFENRVHLDTTSGTLTIFNLTSSDEAEYRIEPSSIDISFFLHVIDPLPSPTLNCTSTAEEITVRCRIPDSYNYTELLNYSWNCSSGLCENSSDPSEVLIKKKSDLSQEIQCIVSIALSKQTSSLVLATCVPGGHSRHNFVIIPAVVVVAGVTFLLFRKGMYTSFQKNKFPNSNWFFKGQKINSLETKAKFEILGVWKETKPFVSFCVPCCPRLLGLAGLPRFCMIYGRGNPQAVGAFTDVGTGLDVPRPASTDFLSLVSKLDFAKDPLLLASRAVLSTSSSPEGGPGEEEAVVGDLEWVIITWYYLRCLPEPSSVL</sequence>
<dbReference type="InterPro" id="IPR036179">
    <property type="entry name" value="Ig-like_dom_sf"/>
</dbReference>
<evidence type="ECO:0000313" key="7">
    <source>
        <dbReference type="Ensembl" id="ENSAMEP00000032322.1"/>
    </source>
</evidence>
<keyword evidence="2 6" id="KW-0732">Signal</keyword>
<evidence type="ECO:0000256" key="6">
    <source>
        <dbReference type="SAM" id="SignalP"/>
    </source>
</evidence>
<protein>
    <submittedName>
        <fullName evidence="7">CD58 molecule</fullName>
    </submittedName>
</protein>
<feature type="chain" id="PRO_5030961020" evidence="6">
    <location>
        <begin position="29"/>
        <end position="392"/>
    </location>
</feature>
<accession>A0A7N5JYC1</accession>
<dbReference type="InterPro" id="IPR015631">
    <property type="entry name" value="CD2/SLAM_rcpt"/>
</dbReference>
<dbReference type="PANTHER" id="PTHR12080:SF55">
    <property type="entry name" value="LYMPHOCYTE FUNCTION-ASSOCIATED ANTIGEN 3"/>
    <property type="match status" value="1"/>
</dbReference>
<keyword evidence="4" id="KW-0325">Glycoprotein</keyword>